<accession>A0A6A1VQX1</accession>
<dbReference type="AlphaFoldDB" id="A0A6A1VQX1"/>
<keyword evidence="1" id="KW-0863">Zinc-finger</keyword>
<dbReference type="EMBL" id="RXIC02000022">
    <property type="protein sequence ID" value="KAB1215065.1"/>
    <property type="molecule type" value="Genomic_DNA"/>
</dbReference>
<dbReference type="InterPro" id="IPR001841">
    <property type="entry name" value="Znf_RING"/>
</dbReference>
<dbReference type="InterPro" id="IPR013083">
    <property type="entry name" value="Znf_RING/FYVE/PHD"/>
</dbReference>
<dbReference type="GO" id="GO:0008270">
    <property type="term" value="F:zinc ion binding"/>
    <property type="evidence" value="ECO:0007669"/>
    <property type="project" value="UniProtKB-KW"/>
</dbReference>
<protein>
    <recommendedName>
        <fullName evidence="3">RING-type domain-containing protein</fullName>
    </recommendedName>
</protein>
<dbReference type="SUPFAM" id="SSF57850">
    <property type="entry name" value="RING/U-box"/>
    <property type="match status" value="1"/>
</dbReference>
<dbReference type="OrthoDB" id="8062037at2759"/>
<sequence length="343" mass="39287">MNTRHFFPPDSLCNSGNAVSFSSNLPTGEHGMTVGARHTPARAPPTSFLVRMAMRISRARWFSFLRRVFHYQNGSRSDLGSNPFNSSAWMLMEFTALVVQVSTTTFTLAISKKEKPVWPMRIWIVGYDIGCVLSLLLLYGRYRHLHLTQGEGFSLSDMEQQRNSEESRITHLMNRCRTSLELFFAIWFVMGNVWVFDSRFGSFQRAPKLHVLCISLLAWNAVCYSFPFLLFLLLCCCVPMISSLVGYNMNMGSTHRGASDDQISQLPSWRYKEVDTELDLGNDTDCNPDLESEDPECCICLAKYKGKEELRQLPCSHVFHLKCVDQWLQIISCCPLCKQQLQR</sequence>
<evidence type="ECO:0000256" key="2">
    <source>
        <dbReference type="SAM" id="Phobius"/>
    </source>
</evidence>
<feature type="domain" description="RING-type" evidence="3">
    <location>
        <begin position="297"/>
        <end position="338"/>
    </location>
</feature>
<dbReference type="Pfam" id="PF13639">
    <property type="entry name" value="zf-RING_2"/>
    <property type="match status" value="1"/>
</dbReference>
<keyword evidence="1" id="KW-0479">Metal-binding</keyword>
<dbReference type="PROSITE" id="PS50089">
    <property type="entry name" value="ZF_RING_2"/>
    <property type="match status" value="1"/>
</dbReference>
<dbReference type="PANTHER" id="PTHR46225:SF1">
    <property type="entry name" value="RING_U-BOX SUPERFAMILY PROTEIN"/>
    <property type="match status" value="1"/>
</dbReference>
<organism evidence="4 5">
    <name type="scientific">Morella rubra</name>
    <name type="common">Chinese bayberry</name>
    <dbReference type="NCBI Taxonomy" id="262757"/>
    <lineage>
        <taxon>Eukaryota</taxon>
        <taxon>Viridiplantae</taxon>
        <taxon>Streptophyta</taxon>
        <taxon>Embryophyta</taxon>
        <taxon>Tracheophyta</taxon>
        <taxon>Spermatophyta</taxon>
        <taxon>Magnoliopsida</taxon>
        <taxon>eudicotyledons</taxon>
        <taxon>Gunneridae</taxon>
        <taxon>Pentapetalae</taxon>
        <taxon>rosids</taxon>
        <taxon>fabids</taxon>
        <taxon>Fagales</taxon>
        <taxon>Myricaceae</taxon>
        <taxon>Morella</taxon>
    </lineage>
</organism>
<evidence type="ECO:0000313" key="4">
    <source>
        <dbReference type="EMBL" id="KAB1215065.1"/>
    </source>
</evidence>
<name>A0A6A1VQX1_9ROSI</name>
<proteinExistence type="predicted"/>
<dbReference type="Gene3D" id="3.30.40.10">
    <property type="entry name" value="Zinc/RING finger domain, C3HC4 (zinc finger)"/>
    <property type="match status" value="1"/>
</dbReference>
<comment type="caution">
    <text evidence="4">The sequence shown here is derived from an EMBL/GenBank/DDBJ whole genome shotgun (WGS) entry which is preliminary data.</text>
</comment>
<keyword evidence="2" id="KW-1133">Transmembrane helix</keyword>
<dbReference type="SMART" id="SM00184">
    <property type="entry name" value="RING"/>
    <property type="match status" value="1"/>
</dbReference>
<feature type="transmembrane region" description="Helical" evidence="2">
    <location>
        <begin position="180"/>
        <end position="197"/>
    </location>
</feature>
<evidence type="ECO:0000259" key="3">
    <source>
        <dbReference type="PROSITE" id="PS50089"/>
    </source>
</evidence>
<keyword evidence="2" id="KW-0472">Membrane</keyword>
<dbReference type="Proteomes" id="UP000516437">
    <property type="component" value="Chromosome 4"/>
</dbReference>
<evidence type="ECO:0000256" key="1">
    <source>
        <dbReference type="PROSITE-ProRule" id="PRU00175"/>
    </source>
</evidence>
<feature type="transmembrane region" description="Helical" evidence="2">
    <location>
        <begin position="122"/>
        <end position="142"/>
    </location>
</feature>
<keyword evidence="5" id="KW-1185">Reference proteome</keyword>
<gene>
    <name evidence="4" type="ORF">CJ030_MR4G018551</name>
</gene>
<keyword evidence="2" id="KW-0812">Transmembrane</keyword>
<reference evidence="4 5" key="1">
    <citation type="journal article" date="2019" name="Plant Biotechnol. J.">
        <title>The red bayberry genome and genetic basis of sex determination.</title>
        <authorList>
            <person name="Jia H.M."/>
            <person name="Jia H.J."/>
            <person name="Cai Q.L."/>
            <person name="Wang Y."/>
            <person name="Zhao H.B."/>
            <person name="Yang W.F."/>
            <person name="Wang G.Y."/>
            <person name="Li Y.H."/>
            <person name="Zhan D.L."/>
            <person name="Shen Y.T."/>
            <person name="Niu Q.F."/>
            <person name="Chang L."/>
            <person name="Qiu J."/>
            <person name="Zhao L."/>
            <person name="Xie H.B."/>
            <person name="Fu W.Y."/>
            <person name="Jin J."/>
            <person name="Li X.W."/>
            <person name="Jiao Y."/>
            <person name="Zhou C.C."/>
            <person name="Tu T."/>
            <person name="Chai C.Y."/>
            <person name="Gao J.L."/>
            <person name="Fan L.J."/>
            <person name="van de Weg E."/>
            <person name="Wang J.Y."/>
            <person name="Gao Z.S."/>
        </authorList>
    </citation>
    <scope>NUCLEOTIDE SEQUENCE [LARGE SCALE GENOMIC DNA]</scope>
    <source>
        <tissue evidence="4">Leaves</tissue>
    </source>
</reference>
<keyword evidence="1" id="KW-0862">Zinc</keyword>
<dbReference type="PANTHER" id="PTHR46225">
    <property type="entry name" value="C3H4 TYPE ZINC FINGER PROTEIN"/>
    <property type="match status" value="1"/>
</dbReference>
<evidence type="ECO:0000313" key="5">
    <source>
        <dbReference type="Proteomes" id="UP000516437"/>
    </source>
</evidence>